<proteinExistence type="predicted"/>
<dbReference type="SUPFAM" id="SSF53448">
    <property type="entry name" value="Nucleotide-diphospho-sugar transferases"/>
    <property type="match status" value="1"/>
</dbReference>
<dbReference type="Proteomes" id="UP001501456">
    <property type="component" value="Unassembled WGS sequence"/>
</dbReference>
<dbReference type="PANTHER" id="PTHR43685">
    <property type="entry name" value="GLYCOSYLTRANSFERASE"/>
    <property type="match status" value="1"/>
</dbReference>
<gene>
    <name evidence="2" type="ORF">GCM10022271_15720</name>
</gene>
<comment type="caution">
    <text evidence="2">The sequence shown here is derived from an EMBL/GenBank/DDBJ whole genome shotgun (WGS) entry which is preliminary data.</text>
</comment>
<dbReference type="InterPro" id="IPR050834">
    <property type="entry name" value="Glycosyltransf_2"/>
</dbReference>
<organism evidence="2 3">
    <name type="scientific">Corallibacter vietnamensis</name>
    <dbReference type="NCBI Taxonomy" id="904130"/>
    <lineage>
        <taxon>Bacteria</taxon>
        <taxon>Pseudomonadati</taxon>
        <taxon>Bacteroidota</taxon>
        <taxon>Flavobacteriia</taxon>
        <taxon>Flavobacteriales</taxon>
        <taxon>Flavobacteriaceae</taxon>
        <taxon>Corallibacter</taxon>
    </lineage>
</organism>
<reference evidence="3" key="1">
    <citation type="journal article" date="2019" name="Int. J. Syst. Evol. Microbiol.">
        <title>The Global Catalogue of Microorganisms (GCM) 10K type strain sequencing project: providing services to taxonomists for standard genome sequencing and annotation.</title>
        <authorList>
            <consortium name="The Broad Institute Genomics Platform"/>
            <consortium name="The Broad Institute Genome Sequencing Center for Infectious Disease"/>
            <person name="Wu L."/>
            <person name="Ma J."/>
        </authorList>
    </citation>
    <scope>NUCLEOTIDE SEQUENCE [LARGE SCALE GENOMIC DNA]</scope>
    <source>
        <strain evidence="3">JCM 17525</strain>
    </source>
</reference>
<name>A0ABP7H675_9FLAO</name>
<dbReference type="InterPro" id="IPR001173">
    <property type="entry name" value="Glyco_trans_2-like"/>
</dbReference>
<evidence type="ECO:0000259" key="1">
    <source>
        <dbReference type="Pfam" id="PF00535"/>
    </source>
</evidence>
<keyword evidence="3" id="KW-1185">Reference proteome</keyword>
<dbReference type="PANTHER" id="PTHR43685:SF2">
    <property type="entry name" value="GLYCOSYLTRANSFERASE 2-LIKE DOMAIN-CONTAINING PROTEIN"/>
    <property type="match status" value="1"/>
</dbReference>
<evidence type="ECO:0000313" key="3">
    <source>
        <dbReference type="Proteomes" id="UP001501456"/>
    </source>
</evidence>
<protein>
    <recommendedName>
        <fullName evidence="1">Glycosyltransferase 2-like domain-containing protein</fullName>
    </recommendedName>
</protein>
<feature type="domain" description="Glycosyltransferase 2-like" evidence="1">
    <location>
        <begin position="2"/>
        <end position="156"/>
    </location>
</feature>
<dbReference type="EMBL" id="BAABBI010000001">
    <property type="protein sequence ID" value="GAA3784225.1"/>
    <property type="molecule type" value="Genomic_DNA"/>
</dbReference>
<dbReference type="Pfam" id="PF00535">
    <property type="entry name" value="Glycos_transf_2"/>
    <property type="match status" value="1"/>
</dbReference>
<dbReference type="CDD" id="cd00761">
    <property type="entry name" value="Glyco_tranf_GTA_type"/>
    <property type="match status" value="1"/>
</dbReference>
<dbReference type="Gene3D" id="3.90.550.10">
    <property type="entry name" value="Spore Coat Polysaccharide Biosynthesis Protein SpsA, Chain A"/>
    <property type="match status" value="1"/>
</dbReference>
<accession>A0ABP7H675</accession>
<dbReference type="InterPro" id="IPR029044">
    <property type="entry name" value="Nucleotide-diphossugar_trans"/>
</dbReference>
<sequence>MLDETLTHLANQHITESLNYEVVLVDNNSTDNTATIARTIWDTLQTAVPLHIVAEPKAGLAYARETGVKQSKGYLVIFCDDDNWLCKDYIQTAYSFMVANPDVAALGGASQGVLEGDTPLWWDDMKRNYAVGEQALSSGDITHRGYVWGAGMVFRKVLFMRLYDAGFVSMLSDRKGELLSSGGDSELCKWFIIMGYKLWYLETLTFKHYITKKRLTDAYLEKLMAGHKASHDVLGLYNWFIKKGIGDEVDAISVRKRLFYLKSAISKKLKNHVLWKPHLQIALMHYCPTYPKLYAIINTYTQLKKIM</sequence>
<evidence type="ECO:0000313" key="2">
    <source>
        <dbReference type="EMBL" id="GAA3784225.1"/>
    </source>
</evidence>